<name>A0AAP0ND72_LIQFO</name>
<dbReference type="EMBL" id="JBBPBK010000014">
    <property type="protein sequence ID" value="KAK9271127.1"/>
    <property type="molecule type" value="Genomic_DNA"/>
</dbReference>
<dbReference type="AlphaFoldDB" id="A0AAP0ND72"/>
<dbReference type="FunFam" id="1.25.70.10:FF:000013">
    <property type="entry name" value="uncharacterized protein LOC106769908"/>
    <property type="match status" value="1"/>
</dbReference>
<reference evidence="4 5" key="1">
    <citation type="journal article" date="2024" name="Plant J.">
        <title>Genome sequences and population genomics reveal climatic adaptation and genomic divergence between two closely related sweetgum species.</title>
        <authorList>
            <person name="Xu W.Q."/>
            <person name="Ren C.Q."/>
            <person name="Zhang X.Y."/>
            <person name="Comes H.P."/>
            <person name="Liu X.H."/>
            <person name="Li Y.G."/>
            <person name="Kettle C.J."/>
            <person name="Jalonen R."/>
            <person name="Gaisberger H."/>
            <person name="Ma Y.Z."/>
            <person name="Qiu Y.X."/>
        </authorList>
    </citation>
    <scope>NUCLEOTIDE SEQUENCE [LARGE SCALE GENOMIC DNA]</scope>
    <source>
        <strain evidence="4">Hangzhou</strain>
    </source>
</reference>
<keyword evidence="2" id="KW-0806">Transcription termination</keyword>
<accession>A0AAP0ND72</accession>
<evidence type="ECO:0000256" key="2">
    <source>
        <dbReference type="ARBA" id="ARBA00022472"/>
    </source>
</evidence>
<gene>
    <name evidence="4" type="ORF">L1049_026716</name>
</gene>
<dbReference type="Pfam" id="PF02536">
    <property type="entry name" value="mTERF"/>
    <property type="match status" value="1"/>
</dbReference>
<comment type="similarity">
    <text evidence="1">Belongs to the mTERF family.</text>
</comment>
<evidence type="ECO:0000256" key="3">
    <source>
        <dbReference type="ARBA" id="ARBA00022946"/>
    </source>
</evidence>
<evidence type="ECO:0008006" key="6">
    <source>
        <dbReference type="Google" id="ProtNLM"/>
    </source>
</evidence>
<protein>
    <recommendedName>
        <fullName evidence="6">Mitochondrial transcription termination factor family protein</fullName>
    </recommendedName>
</protein>
<evidence type="ECO:0000313" key="5">
    <source>
        <dbReference type="Proteomes" id="UP001415857"/>
    </source>
</evidence>
<evidence type="ECO:0000256" key="1">
    <source>
        <dbReference type="ARBA" id="ARBA00007692"/>
    </source>
</evidence>
<dbReference type="SMART" id="SM00733">
    <property type="entry name" value="Mterf"/>
    <property type="match status" value="1"/>
</dbReference>
<keyword evidence="2" id="KW-0804">Transcription</keyword>
<sequence length="361" mass="40206">MEYQPMTVWAFIRSHRIGSTWFNHLSLSDQPVGLVCKTLRQTFNAAFRSIRSSAPLIPFRNGPIEMSLNENIFEIFFLTRSFVNHSFLKICYDNSNQSLPCTISDQSTNGTLLSLSSPLEIASSSALLGEIASSAGGSKHASNPGMLGKSLGSPLLTFDSVTCFCFSMPDVALAAPNIVILNAKSSNGVPANVIKGAWTSIFPSKKWELHSTAQTDGITLSNDDRKIWESCRQALSAFKFSVEEEDKILGKAFGQVHSPYWGEERKKVVPKFEIINEILEYLRSLSLSDDDLCKLLKKFPEVLGCSLEDELRINVQVLEKDWGIKGKSLRNLLLRNPKVLGYNVDCKGDCMAQCTRCWVRF</sequence>
<keyword evidence="5" id="KW-1185">Reference proteome</keyword>
<dbReference type="GO" id="GO:0003676">
    <property type="term" value="F:nucleic acid binding"/>
    <property type="evidence" value="ECO:0007669"/>
    <property type="project" value="InterPro"/>
</dbReference>
<dbReference type="InterPro" id="IPR003690">
    <property type="entry name" value="MTERF"/>
</dbReference>
<proteinExistence type="inferred from homology"/>
<organism evidence="4 5">
    <name type="scientific">Liquidambar formosana</name>
    <name type="common">Formosan gum</name>
    <dbReference type="NCBI Taxonomy" id="63359"/>
    <lineage>
        <taxon>Eukaryota</taxon>
        <taxon>Viridiplantae</taxon>
        <taxon>Streptophyta</taxon>
        <taxon>Embryophyta</taxon>
        <taxon>Tracheophyta</taxon>
        <taxon>Spermatophyta</taxon>
        <taxon>Magnoliopsida</taxon>
        <taxon>eudicotyledons</taxon>
        <taxon>Gunneridae</taxon>
        <taxon>Pentapetalae</taxon>
        <taxon>Saxifragales</taxon>
        <taxon>Altingiaceae</taxon>
        <taxon>Liquidambar</taxon>
    </lineage>
</organism>
<comment type="caution">
    <text evidence="4">The sequence shown here is derived from an EMBL/GenBank/DDBJ whole genome shotgun (WGS) entry which is preliminary data.</text>
</comment>
<keyword evidence="3" id="KW-0809">Transit peptide</keyword>
<keyword evidence="2" id="KW-0805">Transcription regulation</keyword>
<dbReference type="Gene3D" id="1.25.70.10">
    <property type="entry name" value="Transcription termination factor 3, mitochondrial"/>
    <property type="match status" value="1"/>
</dbReference>
<dbReference type="GO" id="GO:0006353">
    <property type="term" value="P:DNA-templated transcription termination"/>
    <property type="evidence" value="ECO:0007669"/>
    <property type="project" value="UniProtKB-KW"/>
</dbReference>
<dbReference type="InterPro" id="IPR038538">
    <property type="entry name" value="MTERF_sf"/>
</dbReference>
<dbReference type="Proteomes" id="UP001415857">
    <property type="component" value="Unassembled WGS sequence"/>
</dbReference>
<evidence type="ECO:0000313" key="4">
    <source>
        <dbReference type="EMBL" id="KAK9271127.1"/>
    </source>
</evidence>